<dbReference type="AlphaFoldDB" id="A0A179UNP3"/>
<dbReference type="Proteomes" id="UP000002038">
    <property type="component" value="Unassembled WGS sequence"/>
</dbReference>
<dbReference type="EMBL" id="GG657453">
    <property type="protein sequence ID" value="OAT08032.1"/>
    <property type="molecule type" value="Genomic_DNA"/>
</dbReference>
<dbReference type="OrthoDB" id="2322999at2759"/>
<organism evidence="1 2">
    <name type="scientific">Blastomyces gilchristii (strain SLH14081)</name>
    <name type="common">Blastomyces dermatitidis</name>
    <dbReference type="NCBI Taxonomy" id="559298"/>
    <lineage>
        <taxon>Eukaryota</taxon>
        <taxon>Fungi</taxon>
        <taxon>Dikarya</taxon>
        <taxon>Ascomycota</taxon>
        <taxon>Pezizomycotina</taxon>
        <taxon>Eurotiomycetes</taxon>
        <taxon>Eurotiomycetidae</taxon>
        <taxon>Onygenales</taxon>
        <taxon>Ajellomycetaceae</taxon>
        <taxon>Blastomyces</taxon>
    </lineage>
</organism>
<evidence type="ECO:0000313" key="2">
    <source>
        <dbReference type="Proteomes" id="UP000002038"/>
    </source>
</evidence>
<dbReference type="GeneID" id="8505400"/>
<dbReference type="RefSeq" id="XP_031578087.1">
    <property type="nucleotide sequence ID" value="XM_031721508.1"/>
</dbReference>
<accession>A0A179UNP3</accession>
<proteinExistence type="predicted"/>
<evidence type="ECO:0000313" key="1">
    <source>
        <dbReference type="EMBL" id="OAT08032.1"/>
    </source>
</evidence>
<dbReference type="VEuPathDB" id="FungiDB:BDBG_04029"/>
<reference evidence="2" key="1">
    <citation type="journal article" date="2015" name="PLoS Genet.">
        <title>The dynamic genome and transcriptome of the human fungal pathogen Blastomyces and close relative Emmonsia.</title>
        <authorList>
            <person name="Munoz J.F."/>
            <person name="Gauthier G.M."/>
            <person name="Desjardins C.A."/>
            <person name="Gallo J.E."/>
            <person name="Holder J."/>
            <person name="Sullivan T.D."/>
            <person name="Marty A.J."/>
            <person name="Carmen J.C."/>
            <person name="Chen Z."/>
            <person name="Ding L."/>
            <person name="Gujja S."/>
            <person name="Magrini V."/>
            <person name="Misas E."/>
            <person name="Mitreva M."/>
            <person name="Priest M."/>
            <person name="Saif S."/>
            <person name="Whiston E.A."/>
            <person name="Young S."/>
            <person name="Zeng Q."/>
            <person name="Goldman W.E."/>
            <person name="Mardis E.R."/>
            <person name="Taylor J.W."/>
            <person name="McEwen J.G."/>
            <person name="Clay O.K."/>
            <person name="Klein B.S."/>
            <person name="Cuomo C.A."/>
        </authorList>
    </citation>
    <scope>NUCLEOTIDE SEQUENCE [LARGE SCALE GENOMIC DNA]</scope>
    <source>
        <strain evidence="2">SLH14081</strain>
    </source>
</reference>
<sequence>MAVAVESAVLDALSFNTIKTFEEQEKEVDKATLTAIADIFVRHSMHMKLGVGLLHRHDTLQDRTVMFHEVRSPESDICIPKTISSVDMDKIAPNSWFLNRNGMFQAFEYDASGEATQIDTAFASDLAEFLKAHSLEKRFSIIPNCADREDFVEFTHPSGRGTISVPLRLTPEEEIKASEPVITGWSFHVNEHGIVECKGNNVCAPMNSGNHKVFRDSKPYTEHEVKVMPRLDAAGEES</sequence>
<gene>
    <name evidence="1" type="ORF">BDBG_04029</name>
</gene>
<dbReference type="KEGG" id="bgh:BDBG_04029"/>
<name>A0A179UNP3_BLAGS</name>
<protein>
    <submittedName>
        <fullName evidence="1">Uncharacterized protein</fullName>
    </submittedName>
</protein>
<keyword evidence="2" id="KW-1185">Reference proteome</keyword>